<dbReference type="GO" id="GO:0009289">
    <property type="term" value="C:pilus"/>
    <property type="evidence" value="ECO:0007669"/>
    <property type="project" value="InterPro"/>
</dbReference>
<feature type="signal peptide" evidence="1">
    <location>
        <begin position="1"/>
        <end position="22"/>
    </location>
</feature>
<evidence type="ECO:0000313" key="2">
    <source>
        <dbReference type="EMBL" id="XDJ42249.1"/>
    </source>
</evidence>
<evidence type="ECO:0000256" key="1">
    <source>
        <dbReference type="SAM" id="SignalP"/>
    </source>
</evidence>
<name>A0AB39CJY7_9BURK</name>
<dbReference type="Gene3D" id="2.60.40.1090">
    <property type="entry name" value="Fimbrial-type adhesion domain"/>
    <property type="match status" value="1"/>
</dbReference>
<dbReference type="AlphaFoldDB" id="A0AB39CJY7"/>
<organism evidence="2">
    <name type="scientific">Castellaniella ginsengisoli</name>
    <dbReference type="NCBI Taxonomy" id="546114"/>
    <lineage>
        <taxon>Bacteria</taxon>
        <taxon>Pseudomonadati</taxon>
        <taxon>Pseudomonadota</taxon>
        <taxon>Betaproteobacteria</taxon>
        <taxon>Burkholderiales</taxon>
        <taxon>Alcaligenaceae</taxon>
        <taxon>Castellaniella</taxon>
    </lineage>
</organism>
<reference evidence="2" key="1">
    <citation type="submission" date="2024-05" db="EMBL/GenBank/DDBJ databases">
        <authorList>
            <person name="Luo Y.-C."/>
            <person name="Nicholds J."/>
            <person name="Mortimer T."/>
            <person name="Maboni G."/>
        </authorList>
    </citation>
    <scope>NUCLEOTIDE SEQUENCE</scope>
    <source>
        <strain evidence="2">153920</strain>
    </source>
</reference>
<dbReference type="InterPro" id="IPR036937">
    <property type="entry name" value="Adhesion_dom_fimbrial_sf"/>
</dbReference>
<feature type="chain" id="PRO_5044226226" evidence="1">
    <location>
        <begin position="23"/>
        <end position="211"/>
    </location>
</feature>
<sequence length="211" mass="21919">MKRTLLSLMIATSAATPMLANAASSVQLKVTGTIVPASCSITMPGGTTIDYGKIASDTLKKDAPTMIGDDVRAKLQVSCDAPTLFAIKTTDERAGSAITGTGEATDVLFGLGKTGSTDIGAYRISLVNVNADGKTVNVLRKAIGDTSYAKLAEMRPGAISAFGDGSNAVPVAYKNVTADLSLKTYVQKASALPLKQEVKFDGQTTFEVVYL</sequence>
<dbReference type="GO" id="GO:0007155">
    <property type="term" value="P:cell adhesion"/>
    <property type="evidence" value="ECO:0007669"/>
    <property type="project" value="InterPro"/>
</dbReference>
<dbReference type="Pfam" id="PF06551">
    <property type="entry name" value="DUF1120"/>
    <property type="match status" value="1"/>
</dbReference>
<dbReference type="RefSeq" id="WP_368643578.1">
    <property type="nucleotide sequence ID" value="NZ_CP158252.1"/>
</dbReference>
<dbReference type="EMBL" id="CP158252">
    <property type="protein sequence ID" value="XDJ42249.1"/>
    <property type="molecule type" value="Genomic_DNA"/>
</dbReference>
<gene>
    <name evidence="2" type="ORF">ABRY99_01360</name>
</gene>
<protein>
    <submittedName>
        <fullName evidence="2">DUF1120 domain-containing protein</fullName>
    </submittedName>
</protein>
<accession>A0AB39CJY7</accession>
<dbReference type="InterPro" id="IPR010546">
    <property type="entry name" value="DUF1120"/>
</dbReference>
<keyword evidence="1" id="KW-0732">Signal</keyword>
<proteinExistence type="predicted"/>